<feature type="transmembrane region" description="Helical" evidence="1">
    <location>
        <begin position="550"/>
        <end position="570"/>
    </location>
</feature>
<feature type="transmembrane region" description="Helical" evidence="1">
    <location>
        <begin position="627"/>
        <end position="651"/>
    </location>
</feature>
<feature type="transmembrane region" description="Helical" evidence="1">
    <location>
        <begin position="453"/>
        <end position="473"/>
    </location>
</feature>
<feature type="transmembrane region" description="Helical" evidence="1">
    <location>
        <begin position="426"/>
        <end position="446"/>
    </location>
</feature>
<dbReference type="STRING" id="58114.SAMN05216270_111127"/>
<feature type="transmembrane region" description="Helical" evidence="1">
    <location>
        <begin position="499"/>
        <end position="519"/>
    </location>
</feature>
<keyword evidence="1" id="KW-1133">Transmembrane helix</keyword>
<feature type="transmembrane region" description="Helical" evidence="1">
    <location>
        <begin position="575"/>
        <end position="592"/>
    </location>
</feature>
<dbReference type="EMBL" id="FNAD01000011">
    <property type="protein sequence ID" value="SDE04468.1"/>
    <property type="molecule type" value="Genomic_DNA"/>
</dbReference>
<keyword evidence="1" id="KW-0812">Transmembrane</keyword>
<sequence>MSRKLDAGRLTRKARKQLAAGISQNRGPILAWVLVAVLGTLAVLQLLPDESEESIPETVPSVIVLGVGGLTWTDINAENTPHLNALAENGSLAELNTDSGRRFTCTLDGWLTLSAGAPAVSTPYGDASDCGPVTAEQITVTGDSASIGDMTDLVGTNRDLDQGAELGMLSAGTSCATAIGPGAAYATANSVGRVGDYVSALPSGDRLAATLASCPLTVVDGGVLPVDAKARAAALADLDDTVGALDDARADGAALVVTGISQVAEPNRLLATVANFGGEDGHNLLDLPADRPGYLRLTDLTATILTLLDVQLSDTPVEGAAAGATSDTLSHEDRQAVFDDTDTRLIAADTAAPATQWLQVLLFLALTFVAWPLLHLLRRAGQPGVKPPPLWLMRLNIVSALVCALFVAAAILADFLQWWSAPHPGLVGPLAALGIAVVCACVAIVLPGRHGPASLMVSVSAFGVLVTVLAMLIHTEDPLGTLLGDYTVADSASNELGPVATGMFIASLWLLAAAAAWQLPRRYQSPVMAGIGALGVLVVSSGFLGDSVPAAVAIIVGICLASALATGGWVTFSRFVWSGLAGAAVLFGLSWIDYQRPAAERGELGAFLGDILGDTNGVIASGVGSNIVAIFTSPLSVLTVLAGAYCWLILLRPGGGLRRAWGLYPPLRAAFSAAVVGAAVAGLLLGKGLMSLGSALAVMVPLAVIMSHRVLARAHVKDGQYSDMIVDAPSWVDEENSDESVSVESRG</sequence>
<feature type="transmembrane region" description="Helical" evidence="1">
    <location>
        <begin position="357"/>
        <end position="377"/>
    </location>
</feature>
<dbReference type="RefSeq" id="WP_091038328.1">
    <property type="nucleotide sequence ID" value="NZ_FNAD01000011.1"/>
</dbReference>
<name>A0A1G6ZP65_9ACTN</name>
<feature type="transmembrane region" description="Helical" evidence="1">
    <location>
        <begin position="526"/>
        <end position="544"/>
    </location>
</feature>
<reference evidence="3" key="1">
    <citation type="submission" date="2016-10" db="EMBL/GenBank/DDBJ databases">
        <authorList>
            <person name="Varghese N."/>
            <person name="Submissions S."/>
        </authorList>
    </citation>
    <scope>NUCLEOTIDE SEQUENCE [LARGE SCALE GENOMIC DNA]</scope>
    <source>
        <strain evidence="3">CGMCC 4.3516</strain>
    </source>
</reference>
<keyword evidence="3" id="KW-1185">Reference proteome</keyword>
<protein>
    <submittedName>
        <fullName evidence="2">Uncharacterized protein</fullName>
    </submittedName>
</protein>
<dbReference type="Proteomes" id="UP000198949">
    <property type="component" value="Unassembled WGS sequence"/>
</dbReference>
<accession>A0A1G6ZP65</accession>
<evidence type="ECO:0000256" key="1">
    <source>
        <dbReference type="SAM" id="Phobius"/>
    </source>
</evidence>
<gene>
    <name evidence="2" type="ORF">SAMN05216270_111127</name>
</gene>
<organism evidence="2 3">
    <name type="scientific">Glycomyces harbinensis</name>
    <dbReference type="NCBI Taxonomy" id="58114"/>
    <lineage>
        <taxon>Bacteria</taxon>
        <taxon>Bacillati</taxon>
        <taxon>Actinomycetota</taxon>
        <taxon>Actinomycetes</taxon>
        <taxon>Glycomycetales</taxon>
        <taxon>Glycomycetaceae</taxon>
        <taxon>Glycomyces</taxon>
    </lineage>
</organism>
<feature type="transmembrane region" description="Helical" evidence="1">
    <location>
        <begin position="663"/>
        <end position="685"/>
    </location>
</feature>
<dbReference type="OrthoDB" id="3264110at2"/>
<keyword evidence="1" id="KW-0472">Membrane</keyword>
<evidence type="ECO:0000313" key="2">
    <source>
        <dbReference type="EMBL" id="SDE04468.1"/>
    </source>
</evidence>
<feature type="transmembrane region" description="Helical" evidence="1">
    <location>
        <begin position="397"/>
        <end position="420"/>
    </location>
</feature>
<dbReference type="AlphaFoldDB" id="A0A1G6ZP65"/>
<feature type="transmembrane region" description="Helical" evidence="1">
    <location>
        <begin position="691"/>
        <end position="711"/>
    </location>
</feature>
<evidence type="ECO:0000313" key="3">
    <source>
        <dbReference type="Proteomes" id="UP000198949"/>
    </source>
</evidence>
<proteinExistence type="predicted"/>